<feature type="compositionally biased region" description="Polar residues" evidence="1">
    <location>
        <begin position="49"/>
        <end position="60"/>
    </location>
</feature>
<dbReference type="AlphaFoldDB" id="A0A8K0IJA8"/>
<feature type="region of interest" description="Disordered" evidence="1">
    <location>
        <begin position="1"/>
        <end position="21"/>
    </location>
</feature>
<evidence type="ECO:0000256" key="1">
    <source>
        <dbReference type="SAM" id="MobiDB-lite"/>
    </source>
</evidence>
<gene>
    <name evidence="2" type="ORF">COCNU_08G006720</name>
</gene>
<evidence type="ECO:0000313" key="3">
    <source>
        <dbReference type="Proteomes" id="UP000797356"/>
    </source>
</evidence>
<name>A0A8K0IJA8_COCNU</name>
<reference evidence="2" key="2">
    <citation type="submission" date="2019-07" db="EMBL/GenBank/DDBJ databases">
        <authorList>
            <person name="Yang Y."/>
            <person name="Bocs S."/>
            <person name="Baudouin L."/>
        </authorList>
    </citation>
    <scope>NUCLEOTIDE SEQUENCE</scope>
    <source>
        <tissue evidence="2">Spear leaf of Hainan Tall coconut</tissue>
    </source>
</reference>
<accession>A0A8K0IJA8</accession>
<dbReference type="EMBL" id="CM017879">
    <property type="protein sequence ID" value="KAG1359226.1"/>
    <property type="molecule type" value="Genomic_DNA"/>
</dbReference>
<comment type="caution">
    <text evidence="2">The sequence shown here is derived from an EMBL/GenBank/DDBJ whole genome shotgun (WGS) entry which is preliminary data.</text>
</comment>
<feature type="region of interest" description="Disordered" evidence="1">
    <location>
        <begin position="49"/>
        <end position="68"/>
    </location>
</feature>
<dbReference type="OrthoDB" id="1695119at2759"/>
<sequence>MINPRVHSNSGRPTPHSSVGHNRKADLLRYAQHLRALAHGATTPGCRITYSNTPEKQSSKLVPVSRKHKYRRTPTCFGDWKKILLPCFVPRSLASFQEKKKRRKKGSESASSKMSTMVKSLTAQKQGLVKKLLSAFARQK</sequence>
<evidence type="ECO:0000313" key="2">
    <source>
        <dbReference type="EMBL" id="KAG1359226.1"/>
    </source>
</evidence>
<feature type="compositionally biased region" description="Polar residues" evidence="1">
    <location>
        <begin position="1"/>
        <end position="20"/>
    </location>
</feature>
<feature type="region of interest" description="Disordered" evidence="1">
    <location>
        <begin position="97"/>
        <end position="118"/>
    </location>
</feature>
<reference evidence="2" key="1">
    <citation type="journal article" date="2017" name="Gigascience">
        <title>The genome draft of coconut (Cocos nucifera).</title>
        <authorList>
            <person name="Xiao Y."/>
            <person name="Xu P."/>
            <person name="Fan H."/>
            <person name="Baudouin L."/>
            <person name="Xia W."/>
            <person name="Bocs S."/>
            <person name="Xu J."/>
            <person name="Li Q."/>
            <person name="Guo A."/>
            <person name="Zhou L."/>
            <person name="Li J."/>
            <person name="Wu Y."/>
            <person name="Ma Z."/>
            <person name="Armero A."/>
            <person name="Issali A.E."/>
            <person name="Liu N."/>
            <person name="Peng M."/>
            <person name="Yang Y."/>
        </authorList>
    </citation>
    <scope>NUCLEOTIDE SEQUENCE</scope>
    <source>
        <tissue evidence="2">Spear leaf of Hainan Tall coconut</tissue>
    </source>
</reference>
<protein>
    <submittedName>
        <fullName evidence="2">Putative pectinesterase 15</fullName>
    </submittedName>
</protein>
<keyword evidence="3" id="KW-1185">Reference proteome</keyword>
<proteinExistence type="predicted"/>
<organism evidence="2 3">
    <name type="scientific">Cocos nucifera</name>
    <name type="common">Coconut palm</name>
    <dbReference type="NCBI Taxonomy" id="13894"/>
    <lineage>
        <taxon>Eukaryota</taxon>
        <taxon>Viridiplantae</taxon>
        <taxon>Streptophyta</taxon>
        <taxon>Embryophyta</taxon>
        <taxon>Tracheophyta</taxon>
        <taxon>Spermatophyta</taxon>
        <taxon>Magnoliopsida</taxon>
        <taxon>Liliopsida</taxon>
        <taxon>Arecaceae</taxon>
        <taxon>Arecoideae</taxon>
        <taxon>Cocoseae</taxon>
        <taxon>Attaleinae</taxon>
        <taxon>Cocos</taxon>
    </lineage>
</organism>
<dbReference type="Proteomes" id="UP000797356">
    <property type="component" value="Chromosome 8"/>
</dbReference>